<dbReference type="RefSeq" id="WP_153216960.1">
    <property type="nucleotide sequence ID" value="NZ_WIBF01000011.1"/>
</dbReference>
<keyword evidence="1" id="KW-1133">Transmembrane helix</keyword>
<sequence length="122" mass="13131">METILEFAVTLFLVVGGVFGFVGSYGLIKLNDPMSRLHAPTKATTLGMGGVLVASILHSILVEHHGSVHEIMIILFLFITAPITANFIAKVHIHRHETPKSLPPAGSDTVWATHAVPKEDEG</sequence>
<dbReference type="NCBIfam" id="TIGR01300">
    <property type="entry name" value="CPA3_mnhG_phaG"/>
    <property type="match status" value="1"/>
</dbReference>
<dbReference type="PANTHER" id="PTHR34703">
    <property type="entry name" value="ANTIPORTER SUBUNIT MNHG2-RELATED"/>
    <property type="match status" value="1"/>
</dbReference>
<dbReference type="InterPro" id="IPR005133">
    <property type="entry name" value="PhaG_MnhG_YufB"/>
</dbReference>
<dbReference type="AlphaFoldDB" id="A0A843YMX1"/>
<keyword evidence="3" id="KW-1185">Reference proteome</keyword>
<dbReference type="PANTHER" id="PTHR34703:SF1">
    <property type="entry name" value="ANTIPORTER SUBUNIT MNHG2-RELATED"/>
    <property type="match status" value="1"/>
</dbReference>
<feature type="transmembrane region" description="Helical" evidence="1">
    <location>
        <begin position="40"/>
        <end position="61"/>
    </location>
</feature>
<organism evidence="2 3">
    <name type="scientific">Tritonibacter litoralis</name>
    <dbReference type="NCBI Taxonomy" id="2662264"/>
    <lineage>
        <taxon>Bacteria</taxon>
        <taxon>Pseudomonadati</taxon>
        <taxon>Pseudomonadota</taxon>
        <taxon>Alphaproteobacteria</taxon>
        <taxon>Rhodobacterales</taxon>
        <taxon>Paracoccaceae</taxon>
        <taxon>Tritonibacter</taxon>
    </lineage>
</organism>
<reference evidence="2 3" key="1">
    <citation type="submission" date="2019-10" db="EMBL/GenBank/DDBJ databases">
        <title>Epibacterium sp. nov., isolated from seawater.</title>
        <authorList>
            <person name="Zhang X."/>
            <person name="Li N."/>
        </authorList>
    </citation>
    <scope>NUCLEOTIDE SEQUENCE [LARGE SCALE GENOMIC DNA]</scope>
    <source>
        <strain evidence="2 3">SM1979</strain>
    </source>
</reference>
<evidence type="ECO:0000313" key="2">
    <source>
        <dbReference type="EMBL" id="MQQ09987.1"/>
    </source>
</evidence>
<keyword evidence="1" id="KW-0472">Membrane</keyword>
<proteinExistence type="predicted"/>
<protein>
    <submittedName>
        <fullName evidence="2">Na+/H+ antiporter subunit G</fullName>
    </submittedName>
</protein>
<dbReference type="Proteomes" id="UP000444174">
    <property type="component" value="Unassembled WGS sequence"/>
</dbReference>
<evidence type="ECO:0000313" key="3">
    <source>
        <dbReference type="Proteomes" id="UP000444174"/>
    </source>
</evidence>
<keyword evidence="1" id="KW-0812">Transmembrane</keyword>
<gene>
    <name evidence="2" type="ORF">GFB49_16090</name>
</gene>
<feature type="transmembrane region" description="Helical" evidence="1">
    <location>
        <begin position="6"/>
        <end position="28"/>
    </location>
</feature>
<comment type="caution">
    <text evidence="2">The sequence shown here is derived from an EMBL/GenBank/DDBJ whole genome shotgun (WGS) entry which is preliminary data.</text>
</comment>
<dbReference type="GO" id="GO:0015385">
    <property type="term" value="F:sodium:proton antiporter activity"/>
    <property type="evidence" value="ECO:0007669"/>
    <property type="project" value="TreeGrafter"/>
</dbReference>
<dbReference type="EMBL" id="WIBF01000011">
    <property type="protein sequence ID" value="MQQ09987.1"/>
    <property type="molecule type" value="Genomic_DNA"/>
</dbReference>
<feature type="transmembrane region" description="Helical" evidence="1">
    <location>
        <begin position="67"/>
        <end position="89"/>
    </location>
</feature>
<evidence type="ECO:0000256" key="1">
    <source>
        <dbReference type="SAM" id="Phobius"/>
    </source>
</evidence>
<dbReference type="NCBIfam" id="NF009316">
    <property type="entry name" value="PRK12674.1-5"/>
    <property type="match status" value="1"/>
</dbReference>
<accession>A0A843YMX1</accession>
<dbReference type="Pfam" id="PF03334">
    <property type="entry name" value="PhaG_MnhG_YufB"/>
    <property type="match status" value="1"/>
</dbReference>
<name>A0A843YMX1_9RHOB</name>